<keyword evidence="4 8" id="KW-0812">Transmembrane</keyword>
<name>Q0TY52_PHANO</name>
<protein>
    <recommendedName>
        <fullName evidence="11">Glycosyltransferase 2-like domain-containing protein</fullName>
    </recommendedName>
</protein>
<evidence type="ECO:0000256" key="1">
    <source>
        <dbReference type="ARBA" id="ARBA00004370"/>
    </source>
</evidence>
<feature type="transmembrane region" description="Helical" evidence="8">
    <location>
        <begin position="283"/>
        <end position="301"/>
    </location>
</feature>
<evidence type="ECO:0000256" key="8">
    <source>
        <dbReference type="SAM" id="Phobius"/>
    </source>
</evidence>
<evidence type="ECO:0000313" key="10">
    <source>
        <dbReference type="Proteomes" id="UP000001055"/>
    </source>
</evidence>
<gene>
    <name evidence="9" type="ORF">SNOG_15683</name>
</gene>
<accession>Q0TY52</accession>
<dbReference type="GO" id="GO:0016020">
    <property type="term" value="C:membrane"/>
    <property type="evidence" value="ECO:0007669"/>
    <property type="project" value="UniProtKB-SubCell"/>
</dbReference>
<proteinExistence type="predicted"/>
<dbReference type="InterPro" id="IPR029044">
    <property type="entry name" value="Nucleotide-diphossugar_trans"/>
</dbReference>
<evidence type="ECO:0000256" key="5">
    <source>
        <dbReference type="ARBA" id="ARBA00022989"/>
    </source>
</evidence>
<evidence type="ECO:0000256" key="2">
    <source>
        <dbReference type="ARBA" id="ARBA00022676"/>
    </source>
</evidence>
<evidence type="ECO:0000313" key="9">
    <source>
        <dbReference type="EMBL" id="EAT77058.2"/>
    </source>
</evidence>
<dbReference type="InParanoid" id="Q0TY52"/>
<dbReference type="AlphaFoldDB" id="Q0TY52"/>
<evidence type="ECO:0000256" key="3">
    <source>
        <dbReference type="ARBA" id="ARBA00022679"/>
    </source>
</evidence>
<sequence length="348" mass="40442">MSIIGNLRYRPTSRSTSPKFKASDLTVVIPTTDIVPETFHRVVRSVLAHSVAKLVISTAGPKAEKDEGAFRFLFSDQRIVLLHREVASRREQTAHAMKYVDTPLLILQDDHTYWPNKNSFLQFTLAPFEEPSAGAVGVGLEARHRQHAFSLAGFWNFLGMIYLEYLNERVCFGLVGPLNVDDDKFHTRWLVEHDWNIKLQAGPETMMTTELGEWPKFNEQVSRWLGTSVRSNPRHLIHRKSWIRHPYTTWTLLVWFVRMSLVLEPLMFWLLHAVLKAHDQLQHFRVATVTLYAFITAMKFVKILAHFKKHPTDVVYFPGYVIYGYWYLGIADMVERFLGHCKGSYFFN</sequence>
<keyword evidence="6 8" id="KW-0472">Membrane</keyword>
<feature type="transmembrane region" description="Helical" evidence="8">
    <location>
        <begin position="247"/>
        <end position="271"/>
    </location>
</feature>
<reference evidence="10" key="1">
    <citation type="journal article" date="2007" name="Plant Cell">
        <title>Dothideomycete-plant interactions illuminated by genome sequencing and EST analysis of the wheat pathogen Stagonospora nodorum.</title>
        <authorList>
            <person name="Hane J.K."/>
            <person name="Lowe R.G."/>
            <person name="Solomon P.S."/>
            <person name="Tan K.C."/>
            <person name="Schoch C.L."/>
            <person name="Spatafora J.W."/>
            <person name="Crous P.W."/>
            <person name="Kodira C."/>
            <person name="Birren B.W."/>
            <person name="Galagan J.E."/>
            <person name="Torriani S.F."/>
            <person name="McDonald B.A."/>
            <person name="Oliver R.P."/>
        </authorList>
    </citation>
    <scope>NUCLEOTIDE SEQUENCE [LARGE SCALE GENOMIC DNA]</scope>
    <source>
        <strain evidence="10">SN15 / ATCC MYA-4574 / FGSC 10173</strain>
    </source>
</reference>
<comment type="subcellular location">
    <subcellularLocation>
        <location evidence="1">Membrane</location>
    </subcellularLocation>
</comment>
<dbReference type="GeneID" id="5982754"/>
<keyword evidence="2" id="KW-0328">Glycosyltransferase</keyword>
<evidence type="ECO:0000256" key="7">
    <source>
        <dbReference type="ARBA" id="ARBA00023180"/>
    </source>
</evidence>
<dbReference type="PANTHER" id="PTHR47844">
    <property type="entry name" value="SYNTHASE CPS1, PUTATIVE (AFU_ORTHOLOGUE AFUA_7G02500)-RELATED"/>
    <property type="match status" value="1"/>
</dbReference>
<organism evidence="9 10">
    <name type="scientific">Phaeosphaeria nodorum (strain SN15 / ATCC MYA-4574 / FGSC 10173)</name>
    <name type="common">Glume blotch fungus</name>
    <name type="synonym">Parastagonospora nodorum</name>
    <dbReference type="NCBI Taxonomy" id="321614"/>
    <lineage>
        <taxon>Eukaryota</taxon>
        <taxon>Fungi</taxon>
        <taxon>Dikarya</taxon>
        <taxon>Ascomycota</taxon>
        <taxon>Pezizomycotina</taxon>
        <taxon>Dothideomycetes</taxon>
        <taxon>Pleosporomycetidae</taxon>
        <taxon>Pleosporales</taxon>
        <taxon>Pleosporineae</taxon>
        <taxon>Phaeosphaeriaceae</taxon>
        <taxon>Parastagonospora</taxon>
    </lineage>
</organism>
<keyword evidence="3" id="KW-0808">Transferase</keyword>
<dbReference type="Proteomes" id="UP000001055">
    <property type="component" value="Unassembled WGS sequence"/>
</dbReference>
<evidence type="ECO:0000256" key="6">
    <source>
        <dbReference type="ARBA" id="ARBA00023136"/>
    </source>
</evidence>
<dbReference type="GO" id="GO:0016757">
    <property type="term" value="F:glycosyltransferase activity"/>
    <property type="evidence" value="ECO:0007669"/>
    <property type="project" value="UniProtKB-KW"/>
</dbReference>
<evidence type="ECO:0008006" key="11">
    <source>
        <dbReference type="Google" id="ProtNLM"/>
    </source>
</evidence>
<dbReference type="VEuPathDB" id="FungiDB:JI435_156830"/>
<dbReference type="EMBL" id="CH445363">
    <property type="protein sequence ID" value="EAT77058.2"/>
    <property type="molecule type" value="Genomic_DNA"/>
</dbReference>
<dbReference type="InterPro" id="IPR052427">
    <property type="entry name" value="Glycosyltrans_GT2/GT47"/>
</dbReference>
<dbReference type="SUPFAM" id="SSF53448">
    <property type="entry name" value="Nucleotide-diphospho-sugar transferases"/>
    <property type="match status" value="1"/>
</dbReference>
<evidence type="ECO:0000256" key="4">
    <source>
        <dbReference type="ARBA" id="ARBA00022692"/>
    </source>
</evidence>
<dbReference type="RefSeq" id="XP_001805824.1">
    <property type="nucleotide sequence ID" value="XM_001805772.1"/>
</dbReference>
<keyword evidence="5 8" id="KW-1133">Transmembrane helix</keyword>
<dbReference type="KEGG" id="pno:SNOG_15683"/>
<keyword evidence="7" id="KW-0325">Glycoprotein</keyword>
<dbReference type="PANTHER" id="PTHR47844:SF1">
    <property type="entry name" value="EXOSTOSIN-LIKE 2"/>
    <property type="match status" value="1"/>
</dbReference>